<keyword evidence="3" id="KW-1185">Reference proteome</keyword>
<dbReference type="GO" id="GO:0033314">
    <property type="term" value="P:mitotic DNA replication checkpoint signaling"/>
    <property type="evidence" value="ECO:0007669"/>
    <property type="project" value="InterPro"/>
</dbReference>
<dbReference type="GO" id="GO:0005634">
    <property type="term" value="C:nucleus"/>
    <property type="evidence" value="ECO:0007669"/>
    <property type="project" value="InterPro"/>
</dbReference>
<dbReference type="GO" id="GO:0006260">
    <property type="term" value="P:DNA replication"/>
    <property type="evidence" value="ECO:0007669"/>
    <property type="project" value="InterPro"/>
</dbReference>
<dbReference type="Proteomes" id="UP001327560">
    <property type="component" value="Chromosome 3"/>
</dbReference>
<dbReference type="GO" id="GO:0030174">
    <property type="term" value="P:regulation of DNA-templated DNA replication initiation"/>
    <property type="evidence" value="ECO:0007669"/>
    <property type="project" value="TreeGrafter"/>
</dbReference>
<protein>
    <submittedName>
        <fullName evidence="2">Uncharacterized protein</fullName>
    </submittedName>
</protein>
<dbReference type="GO" id="GO:0010212">
    <property type="term" value="P:response to ionizing radiation"/>
    <property type="evidence" value="ECO:0007669"/>
    <property type="project" value="InterPro"/>
</dbReference>
<accession>A0AAQ3K6N0</accession>
<evidence type="ECO:0000256" key="1">
    <source>
        <dbReference type="SAM" id="MobiDB-lite"/>
    </source>
</evidence>
<gene>
    <name evidence="2" type="ORF">Cni_G10868</name>
</gene>
<organism evidence="2 3">
    <name type="scientific">Canna indica</name>
    <name type="common">Indian-shot</name>
    <dbReference type="NCBI Taxonomy" id="4628"/>
    <lineage>
        <taxon>Eukaryota</taxon>
        <taxon>Viridiplantae</taxon>
        <taxon>Streptophyta</taxon>
        <taxon>Embryophyta</taxon>
        <taxon>Tracheophyta</taxon>
        <taxon>Spermatophyta</taxon>
        <taxon>Magnoliopsida</taxon>
        <taxon>Liliopsida</taxon>
        <taxon>Zingiberales</taxon>
        <taxon>Cannaceae</taxon>
        <taxon>Canna</taxon>
    </lineage>
</organism>
<reference evidence="2 3" key="1">
    <citation type="submission" date="2023-10" db="EMBL/GenBank/DDBJ databases">
        <title>Chromosome-scale genome assembly provides insights into flower coloration mechanisms of Canna indica.</title>
        <authorList>
            <person name="Li C."/>
        </authorList>
    </citation>
    <scope>NUCLEOTIDE SEQUENCE [LARGE SCALE GENOMIC DNA]</scope>
    <source>
        <tissue evidence="2">Flower</tissue>
    </source>
</reference>
<evidence type="ECO:0000313" key="3">
    <source>
        <dbReference type="Proteomes" id="UP001327560"/>
    </source>
</evidence>
<dbReference type="GO" id="GO:0003682">
    <property type="term" value="F:chromatin binding"/>
    <property type="evidence" value="ECO:0007669"/>
    <property type="project" value="TreeGrafter"/>
</dbReference>
<evidence type="ECO:0000313" key="2">
    <source>
        <dbReference type="EMBL" id="WOL02149.1"/>
    </source>
</evidence>
<name>A0AAQ3K6N0_9LILI</name>
<proteinExistence type="predicted"/>
<feature type="compositionally biased region" description="Basic and acidic residues" evidence="1">
    <location>
        <begin position="203"/>
        <end position="212"/>
    </location>
</feature>
<feature type="region of interest" description="Disordered" evidence="1">
    <location>
        <begin position="178"/>
        <end position="234"/>
    </location>
</feature>
<dbReference type="EMBL" id="CP136892">
    <property type="protein sequence ID" value="WOL02149.1"/>
    <property type="molecule type" value="Genomic_DNA"/>
</dbReference>
<dbReference type="PANTHER" id="PTHR21556:SF2">
    <property type="entry name" value="TRESLIN"/>
    <property type="match status" value="1"/>
</dbReference>
<dbReference type="GO" id="GO:0007095">
    <property type="term" value="P:mitotic G2 DNA damage checkpoint signaling"/>
    <property type="evidence" value="ECO:0007669"/>
    <property type="project" value="TreeGrafter"/>
</dbReference>
<dbReference type="InterPro" id="IPR026153">
    <property type="entry name" value="Treslin"/>
</dbReference>
<sequence length="234" mass="27354">MELLRSSIGANIEENVKRKMIKEICSLLQFIDINLQWDSFCSQSIVEYAEKTIKNRYTHCLRDVICKIYNQMEFDLFDDDGVEASDSLPNSNNEDLQRDNKQNYEIHDSTTGAPCFAVAQQEKYPQEKIDNTHERRLIEAQERRDRNRRLSSFTSWMPDLQRVWALKRPKAEKVMHDRLQKPSKRRKRLAGTNDRVCETPVTGRKEHSRDQENASFSGISNCNPLSKALFHNDG</sequence>
<dbReference type="AlphaFoldDB" id="A0AAQ3K6N0"/>
<feature type="compositionally biased region" description="Polar residues" evidence="1">
    <location>
        <begin position="213"/>
        <end position="224"/>
    </location>
</feature>
<dbReference type="PANTHER" id="PTHR21556">
    <property type="entry name" value="TRESLIN"/>
    <property type="match status" value="1"/>
</dbReference>